<evidence type="ECO:0000313" key="1">
    <source>
        <dbReference type="EMBL" id="CAE0328273.1"/>
    </source>
</evidence>
<proteinExistence type="predicted"/>
<dbReference type="EMBL" id="HBIH01022250">
    <property type="protein sequence ID" value="CAE0328273.1"/>
    <property type="molecule type" value="Transcribed_RNA"/>
</dbReference>
<protein>
    <submittedName>
        <fullName evidence="1">Uncharacterized protein</fullName>
    </submittedName>
</protein>
<sequence>MGGSGVLVQVVCNIDRFPVQLIILSLSIRVMNVPASDSHSVEVVVFVEDVVVGELVAPSFAGEALIRFLFLTYSFDNRFEPRYFLVEWRDWRGRWQLALLLSFLLCRRRRRLKR</sequence>
<accession>A0A7S3IPE5</accession>
<organism evidence="1">
    <name type="scientific">Strombidium inclinatum</name>
    <dbReference type="NCBI Taxonomy" id="197538"/>
    <lineage>
        <taxon>Eukaryota</taxon>
        <taxon>Sar</taxon>
        <taxon>Alveolata</taxon>
        <taxon>Ciliophora</taxon>
        <taxon>Intramacronucleata</taxon>
        <taxon>Spirotrichea</taxon>
        <taxon>Oligotrichia</taxon>
        <taxon>Strombidiidae</taxon>
        <taxon>Strombidium</taxon>
    </lineage>
</organism>
<dbReference type="AlphaFoldDB" id="A0A7S3IPE5"/>
<reference evidence="1" key="1">
    <citation type="submission" date="2021-01" db="EMBL/GenBank/DDBJ databases">
        <authorList>
            <person name="Corre E."/>
            <person name="Pelletier E."/>
            <person name="Niang G."/>
            <person name="Scheremetjew M."/>
            <person name="Finn R."/>
            <person name="Kale V."/>
            <person name="Holt S."/>
            <person name="Cochrane G."/>
            <person name="Meng A."/>
            <person name="Brown T."/>
            <person name="Cohen L."/>
        </authorList>
    </citation>
    <scope>NUCLEOTIDE SEQUENCE</scope>
    <source>
        <strain evidence="1">S3</strain>
    </source>
</reference>
<name>A0A7S3IPE5_9SPIT</name>
<gene>
    <name evidence="1" type="ORF">SINC0208_LOCUS8901</name>
</gene>